<keyword evidence="1" id="KW-0560">Oxidoreductase</keyword>
<evidence type="ECO:0000313" key="2">
    <source>
        <dbReference type="Proteomes" id="UP000248196"/>
    </source>
</evidence>
<dbReference type="Gene3D" id="2.40.30.10">
    <property type="entry name" value="Translation factors"/>
    <property type="match status" value="1"/>
</dbReference>
<dbReference type="Pfam" id="PF00111">
    <property type="entry name" value="Fer2"/>
    <property type="match status" value="1"/>
</dbReference>
<dbReference type="PRINTS" id="PR00410">
    <property type="entry name" value="PHEHYDRXLASE"/>
</dbReference>
<dbReference type="InterPro" id="IPR050415">
    <property type="entry name" value="MRET"/>
</dbReference>
<evidence type="ECO:0000313" key="1">
    <source>
        <dbReference type="EMBL" id="PYD37921.1"/>
    </source>
</evidence>
<dbReference type="Proteomes" id="UP000248196">
    <property type="component" value="Unassembled WGS sequence"/>
</dbReference>
<protein>
    <submittedName>
        <fullName evidence="1">Xylene monooxygenase</fullName>
    </submittedName>
</protein>
<dbReference type="InterPro" id="IPR017927">
    <property type="entry name" value="FAD-bd_FR_type"/>
</dbReference>
<dbReference type="InterPro" id="IPR039261">
    <property type="entry name" value="FNR_nucleotide-bd"/>
</dbReference>
<dbReference type="EMBL" id="PESE01000005">
    <property type="protein sequence ID" value="PYD37921.1"/>
    <property type="molecule type" value="Genomic_DNA"/>
</dbReference>
<dbReference type="GO" id="GO:0004497">
    <property type="term" value="F:monooxygenase activity"/>
    <property type="evidence" value="ECO:0007669"/>
    <property type="project" value="UniProtKB-KW"/>
</dbReference>
<dbReference type="GO" id="GO:0051536">
    <property type="term" value="F:iron-sulfur cluster binding"/>
    <property type="evidence" value="ECO:0007669"/>
    <property type="project" value="InterPro"/>
</dbReference>
<dbReference type="SUPFAM" id="SSF52343">
    <property type="entry name" value="Ferredoxin reductase-like, C-terminal NADP-linked domain"/>
    <property type="match status" value="1"/>
</dbReference>
<dbReference type="AlphaFoldDB" id="A0A318NVI0"/>
<name>A0A318NVI0_SERPL</name>
<dbReference type="InterPro" id="IPR001041">
    <property type="entry name" value="2Fe-2S_ferredoxin-type"/>
</dbReference>
<keyword evidence="1" id="KW-0503">Monooxygenase</keyword>
<dbReference type="InterPro" id="IPR036010">
    <property type="entry name" value="2Fe-2S_ferredoxin-like_sf"/>
</dbReference>
<proteinExistence type="predicted"/>
<dbReference type="Gene3D" id="3.10.20.30">
    <property type="match status" value="1"/>
</dbReference>
<dbReference type="OrthoDB" id="9801155at2"/>
<dbReference type="RefSeq" id="WP_004949508.1">
    <property type="nucleotide sequence ID" value="NZ_PESE01000005.1"/>
</dbReference>
<reference evidence="1 2" key="1">
    <citation type="submission" date="2017-11" db="EMBL/GenBank/DDBJ databases">
        <title>Genome sequence of the oocydin A producing rhizobacterium Serratia plymuthica 4Rx5.</title>
        <authorList>
            <person name="Matilla M.A."/>
            <person name="Udaondo Z."/>
            <person name="Salmond G.P.C."/>
        </authorList>
    </citation>
    <scope>NUCLEOTIDE SEQUENCE [LARGE SCALE GENOMIC DNA]</scope>
    <source>
        <strain evidence="1 2">4Rx5</strain>
    </source>
</reference>
<dbReference type="SUPFAM" id="SSF54292">
    <property type="entry name" value="2Fe-2S ferredoxin-like"/>
    <property type="match status" value="1"/>
</dbReference>
<dbReference type="SUPFAM" id="SSF63380">
    <property type="entry name" value="Riboflavin synthase domain-like"/>
    <property type="match status" value="1"/>
</dbReference>
<comment type="caution">
    <text evidence="1">The sequence shown here is derived from an EMBL/GenBank/DDBJ whole genome shotgun (WGS) entry which is preliminary data.</text>
</comment>
<dbReference type="CDD" id="cd00207">
    <property type="entry name" value="fer2"/>
    <property type="match status" value="1"/>
</dbReference>
<dbReference type="InterPro" id="IPR012675">
    <property type="entry name" value="Beta-grasp_dom_sf"/>
</dbReference>
<dbReference type="PROSITE" id="PS51384">
    <property type="entry name" value="FAD_FR"/>
    <property type="match status" value="1"/>
</dbReference>
<dbReference type="PANTHER" id="PTHR47354">
    <property type="entry name" value="NADH OXIDOREDUCTASE HCR"/>
    <property type="match status" value="1"/>
</dbReference>
<dbReference type="PANTHER" id="PTHR47354:SF5">
    <property type="entry name" value="PROTEIN RFBI"/>
    <property type="match status" value="1"/>
</dbReference>
<dbReference type="InterPro" id="IPR017938">
    <property type="entry name" value="Riboflavin_synthase-like_b-brl"/>
</dbReference>
<organism evidence="1 2">
    <name type="scientific">Serratia plymuthica</name>
    <dbReference type="NCBI Taxonomy" id="82996"/>
    <lineage>
        <taxon>Bacteria</taxon>
        <taxon>Pseudomonadati</taxon>
        <taxon>Pseudomonadota</taxon>
        <taxon>Gammaproteobacteria</taxon>
        <taxon>Enterobacterales</taxon>
        <taxon>Yersiniaceae</taxon>
        <taxon>Serratia</taxon>
    </lineage>
</organism>
<dbReference type="InterPro" id="IPR001433">
    <property type="entry name" value="OxRdtase_FAD/NAD-bd"/>
</dbReference>
<dbReference type="Pfam" id="PF00175">
    <property type="entry name" value="NAD_binding_1"/>
    <property type="match status" value="1"/>
</dbReference>
<dbReference type="Gene3D" id="3.40.50.80">
    <property type="entry name" value="Nucleotide-binding domain of ferredoxin-NADP reductase (FNR) module"/>
    <property type="match status" value="1"/>
</dbReference>
<sequence>MLKRWFSRRSTFQGVLEGKTFTLAAGETVLESALKAGVALPYNCQVGSCKSCLCRVVSGKVRSLVDLGYLLSAEDIAAGHVLACQCLPQSDLTLMPAAVATNWVPAQIKQATPLSSRVWRITLSPEQAMPFLPGQFLQLCHQPGTDVRSYSVSWPSNAREIVVDVTLREQGRVSPLLCNPGSVGRTLWVSGCSGRFGQVDDGKGPLLAIASGSGLGTTLGLVRAALARNPYRAVMLVHAIRKRQDKFDVAELQRLQQQHEGFHYLHALSQENEGKQHELVGRFTSWLEEWRSLYPYQKYRLEAHGWRAMICGNPGLAQACQRGLLATGVMARHIQTDCFSPAGAEEKISNNKELVC</sequence>
<gene>
    <name evidence="1" type="ORF">CT690_17855</name>
</gene>
<dbReference type="PROSITE" id="PS51085">
    <property type="entry name" value="2FE2S_FER_2"/>
    <property type="match status" value="1"/>
</dbReference>
<accession>A0A318NVI0</accession>